<dbReference type="InterPro" id="IPR000515">
    <property type="entry name" value="MetI-like"/>
</dbReference>
<comment type="caution">
    <text evidence="9">The sequence shown here is derived from an EMBL/GenBank/DDBJ whole genome shotgun (WGS) entry which is preliminary data.</text>
</comment>
<dbReference type="Proteomes" id="UP000730482">
    <property type="component" value="Unassembled WGS sequence"/>
</dbReference>
<feature type="transmembrane region" description="Helical" evidence="7">
    <location>
        <begin position="259"/>
        <end position="278"/>
    </location>
</feature>
<gene>
    <name evidence="9" type="ORF">KGQ19_44835</name>
</gene>
<dbReference type="Gene3D" id="1.10.3720.10">
    <property type="entry name" value="MetI-like"/>
    <property type="match status" value="1"/>
</dbReference>
<reference evidence="9 10" key="1">
    <citation type="submission" date="2020-02" db="EMBL/GenBank/DDBJ databases">
        <title>Acidophilic actinobacteria isolated from forest soil.</title>
        <authorList>
            <person name="Golinska P."/>
        </authorList>
    </citation>
    <scope>NUCLEOTIDE SEQUENCE [LARGE SCALE GENOMIC DNA]</scope>
    <source>
        <strain evidence="9 10">NL8</strain>
    </source>
</reference>
<feature type="transmembrane region" description="Helical" evidence="7">
    <location>
        <begin position="306"/>
        <end position="327"/>
    </location>
</feature>
<evidence type="ECO:0000256" key="4">
    <source>
        <dbReference type="ARBA" id="ARBA00022692"/>
    </source>
</evidence>
<keyword evidence="3" id="KW-1003">Cell membrane</keyword>
<dbReference type="PANTHER" id="PTHR30193">
    <property type="entry name" value="ABC TRANSPORTER PERMEASE PROTEIN"/>
    <property type="match status" value="1"/>
</dbReference>
<evidence type="ECO:0000313" key="10">
    <source>
        <dbReference type="Proteomes" id="UP000730482"/>
    </source>
</evidence>
<evidence type="ECO:0000256" key="5">
    <source>
        <dbReference type="ARBA" id="ARBA00022989"/>
    </source>
</evidence>
<accession>A0ABS5L6L7</accession>
<dbReference type="Gene3D" id="1.20.58.370">
    <property type="entry name" value="MalF N-terminal region-like"/>
    <property type="match status" value="1"/>
</dbReference>
<keyword evidence="4 7" id="KW-0812">Transmembrane</keyword>
<comment type="similarity">
    <text evidence="7">Belongs to the binding-protein-dependent transport system permease family.</text>
</comment>
<evidence type="ECO:0000256" key="1">
    <source>
        <dbReference type="ARBA" id="ARBA00004651"/>
    </source>
</evidence>
<feature type="domain" description="ABC transmembrane type-1" evidence="8">
    <location>
        <begin position="83"/>
        <end position="328"/>
    </location>
</feature>
<name>A0ABS5L6L7_9ACTN</name>
<evidence type="ECO:0000259" key="8">
    <source>
        <dbReference type="PROSITE" id="PS50928"/>
    </source>
</evidence>
<dbReference type="PROSITE" id="PS50928">
    <property type="entry name" value="ABC_TM1"/>
    <property type="match status" value="1"/>
</dbReference>
<comment type="subcellular location">
    <subcellularLocation>
        <location evidence="1 7">Cell membrane</location>
        <topology evidence="1 7">Multi-pass membrane protein</topology>
    </subcellularLocation>
</comment>
<keyword evidence="10" id="KW-1185">Reference proteome</keyword>
<dbReference type="InterPro" id="IPR051393">
    <property type="entry name" value="ABC_transporter_permease"/>
</dbReference>
<dbReference type="PANTHER" id="PTHR30193:SF37">
    <property type="entry name" value="INNER MEMBRANE ABC TRANSPORTER PERMEASE PROTEIN YCJO"/>
    <property type="match status" value="1"/>
</dbReference>
<evidence type="ECO:0000313" key="9">
    <source>
        <dbReference type="EMBL" id="MBS2554003.1"/>
    </source>
</evidence>
<proteinExistence type="inferred from homology"/>
<evidence type="ECO:0000256" key="7">
    <source>
        <dbReference type="RuleBase" id="RU363032"/>
    </source>
</evidence>
<dbReference type="Pfam" id="PF00528">
    <property type="entry name" value="BPD_transp_1"/>
    <property type="match status" value="1"/>
</dbReference>
<keyword evidence="6 7" id="KW-0472">Membrane</keyword>
<evidence type="ECO:0000256" key="2">
    <source>
        <dbReference type="ARBA" id="ARBA00022448"/>
    </source>
</evidence>
<dbReference type="RefSeq" id="WP_212021087.1">
    <property type="nucleotide sequence ID" value="NZ_JAAFYZ010000308.1"/>
</dbReference>
<dbReference type="EMBL" id="JAAFYZ010000308">
    <property type="protein sequence ID" value="MBS2554003.1"/>
    <property type="molecule type" value="Genomic_DNA"/>
</dbReference>
<feature type="transmembrane region" description="Helical" evidence="7">
    <location>
        <begin position="121"/>
        <end position="142"/>
    </location>
</feature>
<feature type="transmembrane region" description="Helical" evidence="7">
    <location>
        <begin position="12"/>
        <end position="43"/>
    </location>
</feature>
<dbReference type="InterPro" id="IPR035277">
    <property type="entry name" value="MalF_N"/>
</dbReference>
<evidence type="ECO:0000256" key="6">
    <source>
        <dbReference type="ARBA" id="ARBA00023136"/>
    </source>
</evidence>
<sequence>MSSTRSQENRRQALAGWFFVSPALLGLIIFLVVPIVLALYVSFTNWDGLSNPLGGDVKWVGLHNYQQLLTHDGLTRTTFAGALRNNFWFVLFVVPAQTALALWLAVLVNNKFLKGRSFFRTAFYFPSITSSIAITLVFLFLFQGGGAVNGILNWFGIHGPNWLADSRGVIHVWLSGVGITKPPGWTQHTVMGQSLWDWFSGPSIAMMVIIFLVVWTTSGTFMLMFLAALQNVNEDLYEAGELDGAGSWQRFRYITLPSLRPTLLLVLTLGMIGTWQVFDQIYLTGNNPATRTPAYMSFDQSFQNNHFGVGSAIAFLLFALIMVLTLLQRRILPEEID</sequence>
<keyword evidence="5 7" id="KW-1133">Transmembrane helix</keyword>
<dbReference type="InterPro" id="IPR035906">
    <property type="entry name" value="MetI-like_sf"/>
</dbReference>
<feature type="transmembrane region" description="Helical" evidence="7">
    <location>
        <begin position="204"/>
        <end position="229"/>
    </location>
</feature>
<protein>
    <submittedName>
        <fullName evidence="9">Sugar ABC transporter permease</fullName>
    </submittedName>
</protein>
<feature type="transmembrane region" description="Helical" evidence="7">
    <location>
        <begin position="87"/>
        <end position="109"/>
    </location>
</feature>
<evidence type="ECO:0000256" key="3">
    <source>
        <dbReference type="ARBA" id="ARBA00022475"/>
    </source>
</evidence>
<dbReference type="CDD" id="cd06261">
    <property type="entry name" value="TM_PBP2"/>
    <property type="match status" value="1"/>
</dbReference>
<keyword evidence="2 7" id="KW-0813">Transport</keyword>
<dbReference type="SUPFAM" id="SSF161098">
    <property type="entry name" value="MetI-like"/>
    <property type="match status" value="1"/>
</dbReference>
<organism evidence="9 10">
    <name type="scientific">Catenulispora pinistramenti</name>
    <dbReference type="NCBI Taxonomy" id="2705254"/>
    <lineage>
        <taxon>Bacteria</taxon>
        <taxon>Bacillati</taxon>
        <taxon>Actinomycetota</taxon>
        <taxon>Actinomycetes</taxon>
        <taxon>Catenulisporales</taxon>
        <taxon>Catenulisporaceae</taxon>
        <taxon>Catenulispora</taxon>
    </lineage>
</organism>